<sequence length="189" mass="21203">MAEGQAHTTDVVPYHGVSVLADCGFEGLGVWMTDTSVLPLNLCPKRGREGVGIRAVGGQKCQERVIQWRRWISFIAGIKSGLSTLTRLLSPTFFIAFWTVWWEILRSLTWALMDLMGLICTVFFNSSESNMAFLTDSFFLTNVSDRVDGSPGDAKLPGVQEWKFVAHVQVLFYRLLCKLESPCLFLLCN</sequence>
<name>A0A0K2U3N3_LEPSM</name>
<evidence type="ECO:0000313" key="1">
    <source>
        <dbReference type="EMBL" id="CDW32818.1"/>
    </source>
</evidence>
<dbReference type="EMBL" id="HACA01015457">
    <property type="protein sequence ID" value="CDW32818.1"/>
    <property type="molecule type" value="Transcribed_RNA"/>
</dbReference>
<reference evidence="1" key="1">
    <citation type="submission" date="2014-05" db="EMBL/GenBank/DDBJ databases">
        <authorList>
            <person name="Chronopoulou M."/>
        </authorList>
    </citation>
    <scope>NUCLEOTIDE SEQUENCE</scope>
    <source>
        <tissue evidence="1">Whole organism</tissue>
    </source>
</reference>
<dbReference type="AlphaFoldDB" id="A0A0K2U3N3"/>
<accession>A0A0K2U3N3</accession>
<proteinExistence type="predicted"/>
<organism evidence="1">
    <name type="scientific">Lepeophtheirus salmonis</name>
    <name type="common">Salmon louse</name>
    <name type="synonym">Caligus salmonis</name>
    <dbReference type="NCBI Taxonomy" id="72036"/>
    <lineage>
        <taxon>Eukaryota</taxon>
        <taxon>Metazoa</taxon>
        <taxon>Ecdysozoa</taxon>
        <taxon>Arthropoda</taxon>
        <taxon>Crustacea</taxon>
        <taxon>Multicrustacea</taxon>
        <taxon>Hexanauplia</taxon>
        <taxon>Copepoda</taxon>
        <taxon>Siphonostomatoida</taxon>
        <taxon>Caligidae</taxon>
        <taxon>Lepeophtheirus</taxon>
    </lineage>
</organism>
<protein>
    <submittedName>
        <fullName evidence="1">Uncharacterized protein</fullName>
    </submittedName>
</protein>